<sequence>MEVSRGSILRCNYNGLAKTIGLEAVGKSLKTWKSWVLEKIDPDKSYVFFRSTLQCTTEMGHGIWRSV</sequence>
<proteinExistence type="predicted"/>
<dbReference type="OrthoDB" id="630188at2759"/>
<accession>A0A8X7VP90</accession>
<reference evidence="1 2" key="1">
    <citation type="submission" date="2020-02" db="EMBL/GenBank/DDBJ databases">
        <authorList>
            <person name="Ma Q."/>
            <person name="Huang Y."/>
            <person name="Song X."/>
            <person name="Pei D."/>
        </authorList>
    </citation>
    <scope>NUCLEOTIDE SEQUENCE [LARGE SCALE GENOMIC DNA]</scope>
    <source>
        <strain evidence="1">Sxm20200214</strain>
        <tissue evidence="1">Leaf</tissue>
    </source>
</reference>
<keyword evidence="2" id="KW-1185">Reference proteome</keyword>
<comment type="caution">
    <text evidence="1">The sequence shown here is derived from an EMBL/GenBank/DDBJ whole genome shotgun (WGS) entry which is preliminary data.</text>
</comment>
<evidence type="ECO:0000313" key="2">
    <source>
        <dbReference type="Proteomes" id="UP000886595"/>
    </source>
</evidence>
<dbReference type="AlphaFoldDB" id="A0A8X7VP90"/>
<organism evidence="1 2">
    <name type="scientific">Brassica carinata</name>
    <name type="common">Ethiopian mustard</name>
    <name type="synonym">Abyssinian cabbage</name>
    <dbReference type="NCBI Taxonomy" id="52824"/>
    <lineage>
        <taxon>Eukaryota</taxon>
        <taxon>Viridiplantae</taxon>
        <taxon>Streptophyta</taxon>
        <taxon>Embryophyta</taxon>
        <taxon>Tracheophyta</taxon>
        <taxon>Spermatophyta</taxon>
        <taxon>Magnoliopsida</taxon>
        <taxon>eudicotyledons</taxon>
        <taxon>Gunneridae</taxon>
        <taxon>Pentapetalae</taxon>
        <taxon>rosids</taxon>
        <taxon>malvids</taxon>
        <taxon>Brassicales</taxon>
        <taxon>Brassicaceae</taxon>
        <taxon>Brassiceae</taxon>
        <taxon>Brassica</taxon>
    </lineage>
</organism>
<protein>
    <submittedName>
        <fullName evidence="1">Uncharacterized protein</fullName>
    </submittedName>
</protein>
<gene>
    <name evidence="1" type="ORF">Bca52824_017991</name>
</gene>
<evidence type="ECO:0000313" key="1">
    <source>
        <dbReference type="EMBL" id="KAG2314869.1"/>
    </source>
</evidence>
<dbReference type="EMBL" id="JAAMPC010000004">
    <property type="protein sequence ID" value="KAG2314869.1"/>
    <property type="molecule type" value="Genomic_DNA"/>
</dbReference>
<name>A0A8X7VP90_BRACI</name>
<dbReference type="Proteomes" id="UP000886595">
    <property type="component" value="Unassembled WGS sequence"/>
</dbReference>